<evidence type="ECO:0000313" key="3">
    <source>
        <dbReference type="Proteomes" id="UP000288805"/>
    </source>
</evidence>
<proteinExistence type="predicted"/>
<evidence type="ECO:0000313" key="2">
    <source>
        <dbReference type="EMBL" id="RVW19137.1"/>
    </source>
</evidence>
<dbReference type="Pfam" id="PF07727">
    <property type="entry name" value="RVT_2"/>
    <property type="match status" value="1"/>
</dbReference>
<name>A0A438C7A0_VITVI</name>
<gene>
    <name evidence="2" type="primary">RE1_3299</name>
    <name evidence="2" type="ORF">CK203_095150</name>
</gene>
<dbReference type="CDD" id="cd09272">
    <property type="entry name" value="RNase_HI_RT_Ty1"/>
    <property type="match status" value="1"/>
</dbReference>
<evidence type="ECO:0000259" key="1">
    <source>
        <dbReference type="Pfam" id="PF07727"/>
    </source>
</evidence>
<dbReference type="AlphaFoldDB" id="A0A438C7A0"/>
<protein>
    <submittedName>
        <fullName evidence="2">Retrovirus-related Pol polyprotein from transposon RE1</fullName>
    </submittedName>
</protein>
<dbReference type="EMBL" id="QGNW01002502">
    <property type="protein sequence ID" value="RVW19137.1"/>
    <property type="molecule type" value="Genomic_DNA"/>
</dbReference>
<feature type="domain" description="Reverse transcriptase Ty1/copia-type" evidence="1">
    <location>
        <begin position="1"/>
        <end position="56"/>
    </location>
</feature>
<accession>A0A438C7A0</accession>
<organism evidence="2 3">
    <name type="scientific">Vitis vinifera</name>
    <name type="common">Grape</name>
    <dbReference type="NCBI Taxonomy" id="29760"/>
    <lineage>
        <taxon>Eukaryota</taxon>
        <taxon>Viridiplantae</taxon>
        <taxon>Streptophyta</taxon>
        <taxon>Embryophyta</taxon>
        <taxon>Tracheophyta</taxon>
        <taxon>Spermatophyta</taxon>
        <taxon>Magnoliopsida</taxon>
        <taxon>eudicotyledons</taxon>
        <taxon>Gunneridae</taxon>
        <taxon>Pentapetalae</taxon>
        <taxon>rosids</taxon>
        <taxon>Vitales</taxon>
        <taxon>Vitaceae</taxon>
        <taxon>Viteae</taxon>
        <taxon>Vitis</taxon>
    </lineage>
</organism>
<dbReference type="Proteomes" id="UP000288805">
    <property type="component" value="Unassembled WGS sequence"/>
</dbReference>
<dbReference type="PANTHER" id="PTHR11439:SF483">
    <property type="entry name" value="PEPTIDE SYNTHASE GLIP-LIKE, PUTATIVE (AFU_ORTHOLOGUE AFUA_3G12920)-RELATED"/>
    <property type="match status" value="1"/>
</dbReference>
<dbReference type="PANTHER" id="PTHR11439">
    <property type="entry name" value="GAG-POL-RELATED RETROTRANSPOSON"/>
    <property type="match status" value="1"/>
</dbReference>
<dbReference type="InterPro" id="IPR013103">
    <property type="entry name" value="RVT_2"/>
</dbReference>
<reference evidence="2 3" key="1">
    <citation type="journal article" date="2018" name="PLoS Genet.">
        <title>Population sequencing reveals clonal diversity and ancestral inbreeding in the grapevine cultivar Chardonnay.</title>
        <authorList>
            <person name="Roach M.J."/>
            <person name="Johnson D.L."/>
            <person name="Bohlmann J."/>
            <person name="van Vuuren H.J."/>
            <person name="Jones S.J."/>
            <person name="Pretorius I.S."/>
            <person name="Schmidt S.A."/>
            <person name="Borneman A.R."/>
        </authorList>
    </citation>
    <scope>NUCLEOTIDE SEQUENCE [LARGE SCALE GENOMIC DNA]</scope>
    <source>
        <strain evidence="3">cv. Chardonnay</strain>
        <tissue evidence="2">Leaf</tissue>
    </source>
</reference>
<comment type="caution">
    <text evidence="2">The sequence shown here is derived from an EMBL/GenBank/DDBJ whole genome shotgun (WGS) entry which is preliminary data.</text>
</comment>
<sequence>MHSEFEMSMMGELKFFLGLQIKQLKEGTFINQAKYIRDLLKRFNMEEAKTMKTPMSSSIKLDIDEKGKSVNSTMYRGMIVSLLYLTASRPDIMYSVCLCARFQSCPKESHLSAVKRILRYLKGTMDIGLWYPKGDNFELIGYLDADFAGCKVEKKSTTGTCHFLGHSLVSWHSKKQNSVALFTTEAKYIAAAYESIQACQMMEELLGQVKARIWTFTGLNFKWKHEHKQRGKASKVKRSKEDSICSLVSHFWSTSRSPFFTCYIPFQSSGSQESKASNRA</sequence>